<dbReference type="PANTHER" id="PTHR43792:SF8">
    <property type="entry name" value="[RIBOSOMAL PROTEIN US5]-ALANINE N-ACETYLTRANSFERASE"/>
    <property type="match status" value="1"/>
</dbReference>
<evidence type="ECO:0000256" key="1">
    <source>
        <dbReference type="ARBA" id="ARBA00022679"/>
    </source>
</evidence>
<keyword evidence="2" id="KW-0012">Acyltransferase</keyword>
<dbReference type="InterPro" id="IPR051531">
    <property type="entry name" value="N-acetyltransferase"/>
</dbReference>
<comment type="similarity">
    <text evidence="3">Belongs to the acetyltransferase family. RimJ subfamily.</text>
</comment>
<dbReference type="SUPFAM" id="SSF55729">
    <property type="entry name" value="Acyl-CoA N-acyltransferases (Nat)"/>
    <property type="match status" value="1"/>
</dbReference>
<dbReference type="InterPro" id="IPR000182">
    <property type="entry name" value="GNAT_dom"/>
</dbReference>
<organism evidence="5 6">
    <name type="scientific">Veronia nyctiphanis</name>
    <dbReference type="NCBI Taxonomy" id="1278244"/>
    <lineage>
        <taxon>Bacteria</taxon>
        <taxon>Pseudomonadati</taxon>
        <taxon>Pseudomonadota</taxon>
        <taxon>Gammaproteobacteria</taxon>
        <taxon>Vibrionales</taxon>
        <taxon>Vibrionaceae</taxon>
        <taxon>Veronia</taxon>
    </lineage>
</organism>
<feature type="domain" description="N-acetyltransferase" evidence="4">
    <location>
        <begin position="13"/>
        <end position="178"/>
    </location>
</feature>
<dbReference type="InterPro" id="IPR016181">
    <property type="entry name" value="Acyl_CoA_acyltransferase"/>
</dbReference>
<name>A0A4Q0YR34_9GAMM</name>
<evidence type="ECO:0000313" key="6">
    <source>
        <dbReference type="Proteomes" id="UP000290287"/>
    </source>
</evidence>
<dbReference type="OrthoDB" id="9801656at2"/>
<dbReference type="Proteomes" id="UP000290287">
    <property type="component" value="Unassembled WGS sequence"/>
</dbReference>
<dbReference type="EMBL" id="PEIB01000035">
    <property type="protein sequence ID" value="RXJ71579.1"/>
    <property type="molecule type" value="Genomic_DNA"/>
</dbReference>
<sequence>MKFTLQQLETERLFLRPLQPMDVDDLKEIYSDRDTIKYWGMHPIHERADISNIVKDATEAMASGTKLTLGVFECSSMKLVGLVLFFNLIDTSRRGEIGYALNRNYRRKGYMKEAMQSVIAYLFDEVGVRRIEADINPENKDSAKLLSSLNFEHEGTLKGRWEFDGKINDSQLYGLLNTNL</sequence>
<reference evidence="5 6" key="1">
    <citation type="submission" date="2017-10" db="EMBL/GenBank/DDBJ databases">
        <title>Nyctiphanis sp. nov., isolated from the stomach of the euphausiid Nyctiphanes simplex (Hansen, 1911) in the Gulf of California.</title>
        <authorList>
            <person name="Gomez-Gil B."/>
            <person name="Aguilar-Mendez M."/>
            <person name="Lopez-Cortes A."/>
            <person name="Gomez-Gutierrez J."/>
            <person name="Roque A."/>
            <person name="Lang E."/>
            <person name="Gonzalez-Castillo A."/>
        </authorList>
    </citation>
    <scope>NUCLEOTIDE SEQUENCE [LARGE SCALE GENOMIC DNA]</scope>
    <source>
        <strain evidence="5 6">CAIM 600</strain>
    </source>
</reference>
<dbReference type="PROSITE" id="PS51186">
    <property type="entry name" value="GNAT"/>
    <property type="match status" value="1"/>
</dbReference>
<dbReference type="Pfam" id="PF13302">
    <property type="entry name" value="Acetyltransf_3"/>
    <property type="match status" value="1"/>
</dbReference>
<dbReference type="RefSeq" id="WP_129123782.1">
    <property type="nucleotide sequence ID" value="NZ_PEIB01000035.1"/>
</dbReference>
<keyword evidence="1 5" id="KW-0808">Transferase</keyword>
<proteinExistence type="inferred from homology"/>
<dbReference type="AlphaFoldDB" id="A0A4Q0YR34"/>
<dbReference type="GO" id="GO:0016747">
    <property type="term" value="F:acyltransferase activity, transferring groups other than amino-acyl groups"/>
    <property type="evidence" value="ECO:0007669"/>
    <property type="project" value="InterPro"/>
</dbReference>
<evidence type="ECO:0000256" key="2">
    <source>
        <dbReference type="ARBA" id="ARBA00023315"/>
    </source>
</evidence>
<accession>A0A4Q0YR34</accession>
<evidence type="ECO:0000259" key="4">
    <source>
        <dbReference type="PROSITE" id="PS51186"/>
    </source>
</evidence>
<evidence type="ECO:0000256" key="3">
    <source>
        <dbReference type="ARBA" id="ARBA00038502"/>
    </source>
</evidence>
<dbReference type="CDD" id="cd04301">
    <property type="entry name" value="NAT_SF"/>
    <property type="match status" value="1"/>
</dbReference>
<evidence type="ECO:0000313" key="5">
    <source>
        <dbReference type="EMBL" id="RXJ71579.1"/>
    </source>
</evidence>
<comment type="caution">
    <text evidence="5">The sequence shown here is derived from an EMBL/GenBank/DDBJ whole genome shotgun (WGS) entry which is preliminary data.</text>
</comment>
<dbReference type="PANTHER" id="PTHR43792">
    <property type="entry name" value="GNAT FAMILY, PUTATIVE (AFU_ORTHOLOGUE AFUA_3G00765)-RELATED-RELATED"/>
    <property type="match status" value="1"/>
</dbReference>
<dbReference type="Gene3D" id="3.40.630.30">
    <property type="match status" value="1"/>
</dbReference>
<protein>
    <submittedName>
        <fullName evidence="5">GNAT family N-acetyltransferase</fullName>
    </submittedName>
</protein>
<keyword evidence="6" id="KW-1185">Reference proteome</keyword>
<gene>
    <name evidence="5" type="ORF">CS022_20445</name>
</gene>